<dbReference type="Proteomes" id="UP000009022">
    <property type="component" value="Unassembled WGS sequence"/>
</dbReference>
<dbReference type="GO" id="GO:0005764">
    <property type="term" value="C:lysosome"/>
    <property type="evidence" value="ECO:0000318"/>
    <property type="project" value="GO_Central"/>
</dbReference>
<dbReference type="InterPro" id="IPR001299">
    <property type="entry name" value="Ependymin"/>
</dbReference>
<dbReference type="KEGG" id="tad:TRIADDRAFT_53030"/>
<dbReference type="InParanoid" id="B3RN41"/>
<dbReference type="EMBL" id="DS985242">
    <property type="protein sequence ID" value="EDV27956.1"/>
    <property type="molecule type" value="Genomic_DNA"/>
</dbReference>
<gene>
    <name evidence="2" type="ORF">TRIADDRAFT_53030</name>
</gene>
<evidence type="ECO:0000256" key="1">
    <source>
        <dbReference type="SAM" id="SignalP"/>
    </source>
</evidence>
<dbReference type="GO" id="GO:0007160">
    <property type="term" value="P:cell-matrix adhesion"/>
    <property type="evidence" value="ECO:0007669"/>
    <property type="project" value="InterPro"/>
</dbReference>
<dbReference type="PANTHER" id="PTHR10697:SF13">
    <property type="entry name" value="RICIN B LECTIN DOMAIN-CONTAINING PROTEIN"/>
    <property type="match status" value="1"/>
</dbReference>
<dbReference type="RefSeq" id="XP_002109790.1">
    <property type="nucleotide sequence ID" value="XM_002109754.1"/>
</dbReference>
<reference evidence="2 3" key="1">
    <citation type="journal article" date="2008" name="Nature">
        <title>The Trichoplax genome and the nature of placozoans.</title>
        <authorList>
            <person name="Srivastava M."/>
            <person name="Begovic E."/>
            <person name="Chapman J."/>
            <person name="Putnam N.H."/>
            <person name="Hellsten U."/>
            <person name="Kawashima T."/>
            <person name="Kuo A."/>
            <person name="Mitros T."/>
            <person name="Salamov A."/>
            <person name="Carpenter M.L."/>
            <person name="Signorovitch A.Y."/>
            <person name="Moreno M.A."/>
            <person name="Kamm K."/>
            <person name="Grimwood J."/>
            <person name="Schmutz J."/>
            <person name="Shapiro H."/>
            <person name="Grigoriev I.V."/>
            <person name="Buss L.W."/>
            <person name="Schierwater B."/>
            <person name="Dellaporta S.L."/>
            <person name="Rokhsar D.S."/>
        </authorList>
    </citation>
    <scope>NUCLEOTIDE SEQUENCE [LARGE SCALE GENOMIC DNA]</scope>
    <source>
        <strain evidence="2 3">Grell-BS-1999</strain>
    </source>
</reference>
<dbReference type="Pfam" id="PF00811">
    <property type="entry name" value="Ependymin"/>
    <property type="match status" value="1"/>
</dbReference>
<feature type="chain" id="PRO_5002798178" description="Mammalian ependymin-related protein 1" evidence="1">
    <location>
        <begin position="23"/>
        <end position="286"/>
    </location>
</feature>
<keyword evidence="1" id="KW-0732">Signal</keyword>
<dbReference type="PhylomeDB" id="B3RN41"/>
<feature type="signal peptide" evidence="1">
    <location>
        <begin position="1"/>
        <end position="22"/>
    </location>
</feature>
<sequence length="286" mass="31845">MATSLHVLVTLQIISCCMVCYASNPNACCTPKQWQATVIQDGSSISQKKGLGVSLLTGKISVYYDSINKRVRIDEENSLNPVNITTIHDLGKNISYYIYGTNCTMSVLKGKFADFCVPKNSSYNGNRTLGGSLVVDAWGLHFEDSSKFARIDVTRDKCIPVTETFFQSSVKTSSAVYATNVFSNVQSAISSPKVFDKPTVCTNAIKSSVQMDVDLRAMLWERGLNNGRPSPGHFMKLHSSQLLMQSVDTVYNHYVEYRRKLKENGGNNFKLSEMEALRKIINNNIF</sequence>
<accession>B3RN41</accession>
<dbReference type="OMA" id="AMLWERG"/>
<dbReference type="GeneID" id="6750436"/>
<protein>
    <recommendedName>
        <fullName evidence="4">Mammalian ependymin-related protein 1</fullName>
    </recommendedName>
</protein>
<dbReference type="GO" id="GO:0005509">
    <property type="term" value="F:calcium ion binding"/>
    <property type="evidence" value="ECO:0007669"/>
    <property type="project" value="InterPro"/>
</dbReference>
<keyword evidence="3" id="KW-1185">Reference proteome</keyword>
<dbReference type="AlphaFoldDB" id="B3RN41"/>
<dbReference type="CTD" id="6750436"/>
<evidence type="ECO:0008006" key="4">
    <source>
        <dbReference type="Google" id="ProtNLM"/>
    </source>
</evidence>
<dbReference type="GO" id="GO:0005576">
    <property type="term" value="C:extracellular region"/>
    <property type="evidence" value="ECO:0007669"/>
    <property type="project" value="InterPro"/>
</dbReference>
<dbReference type="HOGENOM" id="CLU_974274_0_0_1"/>
<proteinExistence type="predicted"/>
<name>B3RN41_TRIAD</name>
<evidence type="ECO:0000313" key="2">
    <source>
        <dbReference type="EMBL" id="EDV27956.1"/>
    </source>
</evidence>
<organism evidence="2 3">
    <name type="scientific">Trichoplax adhaerens</name>
    <name type="common">Trichoplax reptans</name>
    <dbReference type="NCBI Taxonomy" id="10228"/>
    <lineage>
        <taxon>Eukaryota</taxon>
        <taxon>Metazoa</taxon>
        <taxon>Placozoa</taxon>
        <taxon>Uniplacotomia</taxon>
        <taxon>Trichoplacea</taxon>
        <taxon>Trichoplacidae</taxon>
        <taxon>Trichoplax</taxon>
    </lineage>
</organism>
<dbReference type="PANTHER" id="PTHR10697">
    <property type="entry name" value="MAMMALIAN EPENDYMIN-RELATED PROTEIN 1"/>
    <property type="match status" value="1"/>
</dbReference>
<dbReference type="OrthoDB" id="10001248at2759"/>
<evidence type="ECO:0000313" key="3">
    <source>
        <dbReference type="Proteomes" id="UP000009022"/>
    </source>
</evidence>